<evidence type="ECO:0000313" key="3">
    <source>
        <dbReference type="Proteomes" id="UP000323819"/>
    </source>
</evidence>
<feature type="compositionally biased region" description="Low complexity" evidence="1">
    <location>
        <begin position="284"/>
        <end position="296"/>
    </location>
</feature>
<proteinExistence type="predicted"/>
<dbReference type="RefSeq" id="WP_148521634.1">
    <property type="nucleotide sequence ID" value="NZ_VSIJ01000010.1"/>
</dbReference>
<feature type="compositionally biased region" description="Pro residues" evidence="1">
    <location>
        <begin position="312"/>
        <end position="342"/>
    </location>
</feature>
<organism evidence="2 3">
    <name type="scientific">Vibrio cholerae</name>
    <dbReference type="NCBI Taxonomy" id="666"/>
    <lineage>
        <taxon>Bacteria</taxon>
        <taxon>Pseudomonadati</taxon>
        <taxon>Pseudomonadota</taxon>
        <taxon>Gammaproteobacteria</taxon>
        <taxon>Vibrionales</taxon>
        <taxon>Vibrionaceae</taxon>
        <taxon>Vibrio</taxon>
    </lineage>
</organism>
<comment type="caution">
    <text evidence="2">The sequence shown here is derived from an EMBL/GenBank/DDBJ whole genome shotgun (WGS) entry which is preliminary data.</text>
</comment>
<reference evidence="2 3" key="1">
    <citation type="submission" date="2019-06" db="EMBL/GenBank/DDBJ databases">
        <title>Vibrio cholerae phylogeny based on whole-genome sequencing reveals genetic diversity and population strucutre.</title>
        <authorList>
            <person name="Zhiqiu Y."/>
            <person name="Bin L."/>
            <person name="Lingyan J."/>
        </authorList>
    </citation>
    <scope>NUCLEOTIDE SEQUENCE [LARGE SCALE GENOMIC DNA]</scope>
    <source>
        <strain evidence="2 3">N2814</strain>
    </source>
</reference>
<protein>
    <submittedName>
        <fullName evidence="2">Uncharacterized protein</fullName>
    </submittedName>
</protein>
<dbReference type="AlphaFoldDB" id="A0ABD7SQ85"/>
<dbReference type="EMBL" id="VSIJ01000010">
    <property type="protein sequence ID" value="TXX66959.1"/>
    <property type="molecule type" value="Genomic_DNA"/>
</dbReference>
<evidence type="ECO:0000313" key="2">
    <source>
        <dbReference type="EMBL" id="TXX66959.1"/>
    </source>
</evidence>
<evidence type="ECO:0000256" key="1">
    <source>
        <dbReference type="SAM" id="MobiDB-lite"/>
    </source>
</evidence>
<sequence length="474" mass="52020">MNLFLKRLSIYLLCFFVSYMPYRQAHAVIPALAGAVVLDIVAGAVIDKVTGDVSVPAVCGKKPWAANDPVFLCDARSPKSTWLGKAKTSAKWGILFAIAGYYVSDLLIQKPTTGWCSDKSLTTFSACANNPAIKSYMNSECSKLGIKGCKLVTQRIPYAEKGSKFVFGFTAPSMSHVATHSSWTTVDNSTVSEDDFYNDFWQTSPVVTPDTWLPEAAPAPQYHPDPGWFPSSVPVSVPMTPSPKPENDPTTYPKPLPSTHPDSRPSTTPKPDYTPDYWPPGDPLPGSWPSGWPKPGEITSPGEFPQEWPLPGSTPLPKPGTNPNPDPDPNPNPNPDPLPFPIPLPVIGPITREEFRTEQQNLWNEAGNALPDGTSIFQAHEQAAKQAMDTFIQDNLNPEIPEFQFSPFGYFSFGGGSCIGFTSNVSMGKISGQIVFDKHCQPWETIFRPPLEWALYLSTALYIYILFSRTVRSV</sequence>
<dbReference type="Proteomes" id="UP000323819">
    <property type="component" value="Unassembled WGS sequence"/>
</dbReference>
<feature type="region of interest" description="Disordered" evidence="1">
    <location>
        <begin position="233"/>
        <end position="342"/>
    </location>
</feature>
<accession>A0ABD7SQ85</accession>
<gene>
    <name evidence="2" type="ORF">FXF03_03305</name>
</gene>
<name>A0ABD7SQ85_VIBCL</name>